<name>A0ABR7D2B1_9BACT</name>
<dbReference type="InterPro" id="IPR029044">
    <property type="entry name" value="Nucleotide-diphossugar_trans"/>
</dbReference>
<dbReference type="InterPro" id="IPR001228">
    <property type="entry name" value="IspD"/>
</dbReference>
<dbReference type="NCBIfam" id="TIGR00453">
    <property type="entry name" value="ispD"/>
    <property type="match status" value="1"/>
</dbReference>
<sequence length="226" mass="25808">MYSVVLLSGGKGSRMQEDTPKQYLLLAGKPMIMHSLERVDRLVDVDEIVVVCAPSYRHVVKQMVHEYNIATKIVFVDAGQTRQESVYNGLKAVYNEFVIIHEAARPFVKQEEFQALIDDEEFNVIYGYNISYTVLKGHGYVSGILDRSELLNVQLPQKFKVSDLIDAHDKAKQRGDVYTEDASLMFANSQKKIKVIRGTSFNIKITEPIDLLLGEIIYKDYIINRK</sequence>
<dbReference type="Pfam" id="PF01128">
    <property type="entry name" value="IspD"/>
    <property type="match status" value="1"/>
</dbReference>
<keyword evidence="2 3" id="KW-0548">Nucleotidyltransferase</keyword>
<dbReference type="PANTHER" id="PTHR32125:SF4">
    <property type="entry name" value="2-C-METHYL-D-ERYTHRITOL 4-PHOSPHATE CYTIDYLYLTRANSFERASE, CHLOROPLASTIC"/>
    <property type="match status" value="1"/>
</dbReference>
<dbReference type="Gene3D" id="3.90.550.10">
    <property type="entry name" value="Spore Coat Polysaccharide Biosynthesis Protein SpsA, Chain A"/>
    <property type="match status" value="1"/>
</dbReference>
<dbReference type="InterPro" id="IPR034683">
    <property type="entry name" value="IspD/TarI"/>
</dbReference>
<protein>
    <submittedName>
        <fullName evidence="3">2-C-methyl-D-erythritol 4-phosphate cytidylyltransferase</fullName>
        <ecNumber evidence="3">2.7.7.60</ecNumber>
    </submittedName>
</protein>
<dbReference type="SUPFAM" id="SSF53448">
    <property type="entry name" value="Nucleotide-diphospho-sugar transferases"/>
    <property type="match status" value="1"/>
</dbReference>
<evidence type="ECO:0000256" key="2">
    <source>
        <dbReference type="ARBA" id="ARBA00022695"/>
    </source>
</evidence>
<evidence type="ECO:0000313" key="4">
    <source>
        <dbReference type="Proteomes" id="UP000646484"/>
    </source>
</evidence>
<accession>A0ABR7D2B1</accession>
<dbReference type="InterPro" id="IPR050088">
    <property type="entry name" value="IspD/TarI_cytidylyltransf_bact"/>
</dbReference>
<dbReference type="EMBL" id="JACOOH010000005">
    <property type="protein sequence ID" value="MBC5622074.1"/>
    <property type="molecule type" value="Genomic_DNA"/>
</dbReference>
<evidence type="ECO:0000256" key="1">
    <source>
        <dbReference type="ARBA" id="ARBA00022679"/>
    </source>
</evidence>
<reference evidence="3 4" key="1">
    <citation type="submission" date="2020-08" db="EMBL/GenBank/DDBJ databases">
        <title>Genome public.</title>
        <authorList>
            <person name="Liu C."/>
            <person name="Sun Q."/>
        </authorList>
    </citation>
    <scope>NUCLEOTIDE SEQUENCE [LARGE SCALE GENOMIC DNA]</scope>
    <source>
        <strain evidence="3 4">NSJ-56</strain>
    </source>
</reference>
<gene>
    <name evidence="3" type="primary">ispD</name>
    <name evidence="3" type="ORF">H8S64_13275</name>
</gene>
<dbReference type="PANTHER" id="PTHR32125">
    <property type="entry name" value="2-C-METHYL-D-ERYTHRITOL 4-PHOSPHATE CYTIDYLYLTRANSFERASE, CHLOROPLASTIC"/>
    <property type="match status" value="1"/>
</dbReference>
<organism evidence="3 4">
    <name type="scientific">Butyricimonas hominis</name>
    <dbReference type="NCBI Taxonomy" id="2763032"/>
    <lineage>
        <taxon>Bacteria</taxon>
        <taxon>Pseudomonadati</taxon>
        <taxon>Bacteroidota</taxon>
        <taxon>Bacteroidia</taxon>
        <taxon>Bacteroidales</taxon>
        <taxon>Odoribacteraceae</taxon>
        <taxon>Butyricimonas</taxon>
    </lineage>
</organism>
<dbReference type="EC" id="2.7.7.60" evidence="3"/>
<dbReference type="RefSeq" id="WP_186976532.1">
    <property type="nucleotide sequence ID" value="NZ_JACOOH010000005.1"/>
</dbReference>
<dbReference type="GO" id="GO:0050518">
    <property type="term" value="F:2-C-methyl-D-erythritol 4-phosphate cytidylyltransferase activity"/>
    <property type="evidence" value="ECO:0007669"/>
    <property type="project" value="UniProtKB-EC"/>
</dbReference>
<evidence type="ECO:0000313" key="3">
    <source>
        <dbReference type="EMBL" id="MBC5622074.1"/>
    </source>
</evidence>
<keyword evidence="1 3" id="KW-0808">Transferase</keyword>
<dbReference type="Proteomes" id="UP000646484">
    <property type="component" value="Unassembled WGS sequence"/>
</dbReference>
<keyword evidence="4" id="KW-1185">Reference proteome</keyword>
<dbReference type="CDD" id="cd02516">
    <property type="entry name" value="CDP-ME_synthetase"/>
    <property type="match status" value="1"/>
</dbReference>
<comment type="caution">
    <text evidence="3">The sequence shown here is derived from an EMBL/GenBank/DDBJ whole genome shotgun (WGS) entry which is preliminary data.</text>
</comment>
<proteinExistence type="predicted"/>